<evidence type="ECO:0000256" key="3">
    <source>
        <dbReference type="ARBA" id="ARBA00009561"/>
    </source>
</evidence>
<comment type="subcellular location">
    <subcellularLocation>
        <location evidence="2">Endoplasmic reticulum membrane</location>
        <topology evidence="2">Multi-pass membrane protein</topology>
    </subcellularLocation>
</comment>
<evidence type="ECO:0000256" key="1">
    <source>
        <dbReference type="ARBA" id="ARBA00002791"/>
    </source>
</evidence>
<evidence type="ECO:0000256" key="4">
    <source>
        <dbReference type="ARBA" id="ARBA00022692"/>
    </source>
</evidence>
<evidence type="ECO:0000256" key="10">
    <source>
        <dbReference type="SAM" id="SignalP"/>
    </source>
</evidence>
<feature type="transmembrane region" description="Helical" evidence="9">
    <location>
        <begin position="307"/>
        <end position="324"/>
    </location>
</feature>
<feature type="transmembrane region" description="Helical" evidence="9">
    <location>
        <begin position="191"/>
        <end position="210"/>
    </location>
</feature>
<sequence length="400" mass="44803">MAFSLKLSLLFLLIALSAVSSTASDSNDDVVNELLSLQSRSKSGVIHFNDQSVSRFIASVKTPRPYSLLVFFDAVHLHDKSELHLVDLLKEFNLVSSSFIANNIDNPDAINKIFFVHVEFKESQFSFSQFGVNTLPHIRIVGPNQGFKDSEAVDQGVISRFPEAFVEFVESKTKLSVGPIIRPPFLSRTQISLIVLAILVWIPFYARRVIAGRTLFHDPKVWLAGSVFVYFFSVSGSMHNIIRKMPMFLADRNDPSKIVFFYQGSGMQLGAEGFTIGFLYTIVGLLLAFLTQGLVKLNNVSVQRVAMIFALLVSFLAVKQVVFLDNWKTGYGIHGYWPSGVSILFGLVMVHVAIEYCCIASSYKCAAELIVIRLYRYPLAILLKLDIYRPVLLCQCVMDI</sequence>
<evidence type="ECO:0000256" key="5">
    <source>
        <dbReference type="ARBA" id="ARBA00022729"/>
    </source>
</evidence>
<evidence type="ECO:0000256" key="9">
    <source>
        <dbReference type="SAM" id="Phobius"/>
    </source>
</evidence>
<dbReference type="Pfam" id="PF04756">
    <property type="entry name" value="OST3_OST6"/>
    <property type="match status" value="1"/>
</dbReference>
<dbReference type="Proteomes" id="UP001497480">
    <property type="component" value="Unassembled WGS sequence"/>
</dbReference>
<evidence type="ECO:0000313" key="12">
    <source>
        <dbReference type="Proteomes" id="UP001497480"/>
    </source>
</evidence>
<protein>
    <recommendedName>
        <fullName evidence="13">Dolichyl-diphosphooligosaccharide--protein glycosyltransferase subunit 3B</fullName>
    </recommendedName>
</protein>
<evidence type="ECO:0008006" key="13">
    <source>
        <dbReference type="Google" id="ProtNLM"/>
    </source>
</evidence>
<dbReference type="Gene3D" id="3.40.30.10">
    <property type="entry name" value="Glutaredoxin"/>
    <property type="match status" value="1"/>
</dbReference>
<dbReference type="GO" id="GO:0018279">
    <property type="term" value="P:protein N-linked glycosylation via asparagine"/>
    <property type="evidence" value="ECO:0007669"/>
    <property type="project" value="TreeGrafter"/>
</dbReference>
<keyword evidence="5 10" id="KW-0732">Signal</keyword>
<gene>
    <name evidence="11" type="ORF">LLUT_LOCUS21764</name>
</gene>
<evidence type="ECO:0000256" key="8">
    <source>
        <dbReference type="ARBA" id="ARBA00023136"/>
    </source>
</evidence>
<keyword evidence="4 9" id="KW-0812">Transmembrane</keyword>
<feature type="transmembrane region" description="Helical" evidence="9">
    <location>
        <begin position="336"/>
        <end position="354"/>
    </location>
</feature>
<keyword evidence="12" id="KW-1185">Reference proteome</keyword>
<dbReference type="AlphaFoldDB" id="A0AAV1XG54"/>
<comment type="function">
    <text evidence="1">Subunit of the oligosaccharyl transferase (OST) complex that catalyzes the initial transfer of a defined glycan (Glc(3)Man(9)GlcNAc(2) in eukaryotes) from the lipid carrier dolichol-pyrophosphate to an asparagine residue within an Asn-X-Ser/Thr consensus motif in nascent polypeptide chains, the first step in protein N-glycosylation. N-glycosylation occurs cotranslationally and the complex associates with the Sec61 complex at the channel-forming translocon complex that mediates protein translocation across the endoplasmic reticulum (ER). All subunits are required for a maximal enzyme activity.</text>
</comment>
<comment type="caution">
    <text evidence="11">The sequence shown here is derived from an EMBL/GenBank/DDBJ whole genome shotgun (WGS) entry which is preliminary data.</text>
</comment>
<feature type="signal peptide" evidence="10">
    <location>
        <begin position="1"/>
        <end position="24"/>
    </location>
</feature>
<name>A0AAV1XG54_LUPLU</name>
<dbReference type="InterPro" id="IPR021149">
    <property type="entry name" value="OligosaccharylTrfase_OST3/OST6"/>
</dbReference>
<evidence type="ECO:0000313" key="11">
    <source>
        <dbReference type="EMBL" id="CAL0320704.1"/>
    </source>
</evidence>
<keyword evidence="6" id="KW-0256">Endoplasmic reticulum</keyword>
<accession>A0AAV1XG54</accession>
<proteinExistence type="inferred from homology"/>
<reference evidence="11 12" key="1">
    <citation type="submission" date="2024-03" db="EMBL/GenBank/DDBJ databases">
        <authorList>
            <person name="Martinez-Hernandez J."/>
        </authorList>
    </citation>
    <scope>NUCLEOTIDE SEQUENCE [LARGE SCALE GENOMIC DNA]</scope>
</reference>
<organism evidence="11 12">
    <name type="scientific">Lupinus luteus</name>
    <name type="common">European yellow lupine</name>
    <dbReference type="NCBI Taxonomy" id="3873"/>
    <lineage>
        <taxon>Eukaryota</taxon>
        <taxon>Viridiplantae</taxon>
        <taxon>Streptophyta</taxon>
        <taxon>Embryophyta</taxon>
        <taxon>Tracheophyta</taxon>
        <taxon>Spermatophyta</taxon>
        <taxon>Magnoliopsida</taxon>
        <taxon>eudicotyledons</taxon>
        <taxon>Gunneridae</taxon>
        <taxon>Pentapetalae</taxon>
        <taxon>rosids</taxon>
        <taxon>fabids</taxon>
        <taxon>Fabales</taxon>
        <taxon>Fabaceae</taxon>
        <taxon>Papilionoideae</taxon>
        <taxon>50 kb inversion clade</taxon>
        <taxon>genistoids sensu lato</taxon>
        <taxon>core genistoids</taxon>
        <taxon>Genisteae</taxon>
        <taxon>Lupinus</taxon>
    </lineage>
</organism>
<comment type="similarity">
    <text evidence="3">Belongs to the OST3/OST6 family.</text>
</comment>
<evidence type="ECO:0000256" key="6">
    <source>
        <dbReference type="ARBA" id="ARBA00022824"/>
    </source>
</evidence>
<evidence type="ECO:0000256" key="7">
    <source>
        <dbReference type="ARBA" id="ARBA00022989"/>
    </source>
</evidence>
<evidence type="ECO:0000256" key="2">
    <source>
        <dbReference type="ARBA" id="ARBA00004477"/>
    </source>
</evidence>
<dbReference type="PANTHER" id="PTHR12692">
    <property type="entry name" value="DOLICHYL-DIPHOSPHOOLIGOSACCHARIDE--PROTEIN GLYCOSYLTRANSFERASE-RELATED"/>
    <property type="match status" value="1"/>
</dbReference>
<feature type="transmembrane region" description="Helical" evidence="9">
    <location>
        <begin position="222"/>
        <end position="242"/>
    </location>
</feature>
<keyword evidence="8 9" id="KW-0472">Membrane</keyword>
<feature type="transmembrane region" description="Helical" evidence="9">
    <location>
        <begin position="274"/>
        <end position="295"/>
    </location>
</feature>
<dbReference type="EMBL" id="CAXHTB010000015">
    <property type="protein sequence ID" value="CAL0320704.1"/>
    <property type="molecule type" value="Genomic_DNA"/>
</dbReference>
<feature type="chain" id="PRO_5043662544" description="Dolichyl-diphosphooligosaccharide--protein glycosyltransferase subunit 3B" evidence="10">
    <location>
        <begin position="25"/>
        <end position="400"/>
    </location>
</feature>
<keyword evidence="7 9" id="KW-1133">Transmembrane helix</keyword>
<dbReference type="GO" id="GO:0008250">
    <property type="term" value="C:oligosaccharyltransferase complex"/>
    <property type="evidence" value="ECO:0007669"/>
    <property type="project" value="TreeGrafter"/>
</dbReference>
<dbReference type="PANTHER" id="PTHR12692:SF0">
    <property type="entry name" value="GH11935P"/>
    <property type="match status" value="1"/>
</dbReference>